<sequence>MKDFHSCFGESGVQIADSSSSTTISNKPPAQNLVTCIYKYESLAISSFITVTWIKYLIGQGLSIEIESSKNESLCKFDIKPSLFSNRKGFKNLVVNTKKIDIYWDFSSAKFGSSPEPLKGFYLSVFINQEPCLLLGDLKNDAYKNRAIFIAKRENVFGKRIYSSLKAQFCDKGKLHDIRIEHDTNERCDQSLVIYVDNNVAMEVMHLKWNFRGNTIILVDGISVEVYWDVHSWLFGNLIDNAVFVFRTRVPVEGMCSNQSPFETSAMRRSKDLFSQGYGFSLVLCAWKNE</sequence>
<evidence type="ECO:0000313" key="1">
    <source>
        <dbReference type="EMBL" id="KAL3827954.1"/>
    </source>
</evidence>
<comment type="caution">
    <text evidence="1">The sequence shown here is derived from an EMBL/GenBank/DDBJ whole genome shotgun (WGS) entry which is preliminary data.</text>
</comment>
<proteinExistence type="predicted"/>
<dbReference type="EMBL" id="JBJXBP010000005">
    <property type="protein sequence ID" value="KAL3827954.1"/>
    <property type="molecule type" value="Genomic_DNA"/>
</dbReference>
<keyword evidence="2" id="KW-1185">Reference proteome</keyword>
<dbReference type="PANTHER" id="PTHR31972:SF4">
    <property type="entry name" value="DUF868 DOMAIN-CONTAINING PROTEIN"/>
    <property type="match status" value="1"/>
</dbReference>
<organism evidence="1 2">
    <name type="scientific">Penstemon smallii</name>
    <dbReference type="NCBI Taxonomy" id="265156"/>
    <lineage>
        <taxon>Eukaryota</taxon>
        <taxon>Viridiplantae</taxon>
        <taxon>Streptophyta</taxon>
        <taxon>Embryophyta</taxon>
        <taxon>Tracheophyta</taxon>
        <taxon>Spermatophyta</taxon>
        <taxon>Magnoliopsida</taxon>
        <taxon>eudicotyledons</taxon>
        <taxon>Gunneridae</taxon>
        <taxon>Pentapetalae</taxon>
        <taxon>asterids</taxon>
        <taxon>lamiids</taxon>
        <taxon>Lamiales</taxon>
        <taxon>Plantaginaceae</taxon>
        <taxon>Cheloneae</taxon>
        <taxon>Penstemon</taxon>
    </lineage>
</organism>
<evidence type="ECO:0000313" key="2">
    <source>
        <dbReference type="Proteomes" id="UP001634393"/>
    </source>
</evidence>
<dbReference type="Pfam" id="PF05910">
    <property type="entry name" value="DUF868"/>
    <property type="match status" value="1"/>
</dbReference>
<protein>
    <submittedName>
        <fullName evidence="1">Uncharacterized protein</fullName>
    </submittedName>
</protein>
<dbReference type="InterPro" id="IPR008586">
    <property type="entry name" value="DUF868_pln"/>
</dbReference>
<gene>
    <name evidence="1" type="ORF">ACJIZ3_016756</name>
</gene>
<name>A0ABD3STL9_9LAMI</name>
<reference evidence="1 2" key="1">
    <citation type="submission" date="2024-12" db="EMBL/GenBank/DDBJ databases">
        <title>The unique morphological basis and parallel evolutionary history of personate flowers in Penstemon.</title>
        <authorList>
            <person name="Depatie T.H."/>
            <person name="Wessinger C.A."/>
        </authorList>
    </citation>
    <scope>NUCLEOTIDE SEQUENCE [LARGE SCALE GENOMIC DNA]</scope>
    <source>
        <strain evidence="1">WTNN_2</strain>
        <tissue evidence="1">Leaf</tissue>
    </source>
</reference>
<dbReference type="AlphaFoldDB" id="A0ABD3STL9"/>
<dbReference type="PANTHER" id="PTHR31972">
    <property type="entry name" value="EXPRESSED PROTEIN"/>
    <property type="match status" value="1"/>
</dbReference>
<accession>A0ABD3STL9</accession>
<dbReference type="Proteomes" id="UP001634393">
    <property type="component" value="Unassembled WGS sequence"/>
</dbReference>